<dbReference type="Pfam" id="PF00501">
    <property type="entry name" value="AMP-binding"/>
    <property type="match status" value="1"/>
</dbReference>
<organism evidence="3 4">
    <name type="scientific">Plasmodium coatneyi</name>
    <dbReference type="NCBI Taxonomy" id="208452"/>
    <lineage>
        <taxon>Eukaryota</taxon>
        <taxon>Sar</taxon>
        <taxon>Alveolata</taxon>
        <taxon>Apicomplexa</taxon>
        <taxon>Aconoidasida</taxon>
        <taxon>Haemosporida</taxon>
        <taxon>Plasmodiidae</taxon>
        <taxon>Plasmodium</taxon>
    </lineage>
</organism>
<sequence length="734" mass="84155">MHVYSLLFTAAYLINTATYSAQNLKGLSYSTVATQSTKVGESDVYVGRDEQLEAETNTYKHLFPLLLEKAKSIANEVAITELEDSEVKRETTYGEIFDQALSLGRYLNRKDGGIPKKEYKEEQCNNGKFKLLGIYGSNSANWLVADFACMASGVTSLVMHSKFSIDEVCEILNESKLEWLCIDLNLVEPLLEKKDKLPYLKKLLILDNLSLSTNKGRRVNRPGAPPETEEQKEKREKSEKLEEENYELFKKLKSKAEELGMSMSEINDFTKDQVPSYKVLKEHKPEHISTIVYTSGTSGKPKGVMLSNRALYYTVVPVSRWSIFLKFNPQQHFSYLPLSHIYERSIAYLSFYRQMKIKIWSKDISLFSKDMSQSGANIIVGVPKVFNRLYTTIMGEIAKLPAHKRFMVKKIIALRRGNNYGAFSKLLENMTHVSQKIKEKINPALEAFFSGGGKISPKVERDLSVLLNINFYQGYGLTETTGPIIVQHQRDYSTNNIGGPVSPYVQYKVVTWEKYDAKGRPPRGELLLKGKQLFSGYFLRPEQTKNAFTDDEFYKTGDVVQINKDGSITFLDRSKGLVKLSQGEYIETDMLNNLYADIDFVNHCVVYGDDSMDGPLAVINVDKDIFAKCLERDGVLKEQGITASDFLKNLNDDTLNQEHYLKYVREKMFEMYKTTNLNRYNVINDIYLTCKLWDTSNYLTPTFKVRTFYVFNDFKFFIDKVKKGYKDKMKAKNK</sequence>
<dbReference type="RefSeq" id="XP_019913351.1">
    <property type="nucleotide sequence ID" value="XM_020057746.1"/>
</dbReference>
<dbReference type="PANTHER" id="PTHR43272">
    <property type="entry name" value="LONG-CHAIN-FATTY-ACID--COA LIGASE"/>
    <property type="match status" value="1"/>
</dbReference>
<evidence type="ECO:0000313" key="4">
    <source>
        <dbReference type="Proteomes" id="UP000092716"/>
    </source>
</evidence>
<protein>
    <submittedName>
        <fullName evidence="3">ATP-dependent acyl-coa synthetase</fullName>
    </submittedName>
</protein>
<gene>
    <name evidence="3" type="ORF">PCOAH_00009370</name>
</gene>
<dbReference type="SUPFAM" id="SSF56801">
    <property type="entry name" value="Acetyl-CoA synthetase-like"/>
    <property type="match status" value="1"/>
</dbReference>
<evidence type="ECO:0000313" key="3">
    <source>
        <dbReference type="EMBL" id="ANQ06656.1"/>
    </source>
</evidence>
<dbReference type="InterPro" id="IPR000873">
    <property type="entry name" value="AMP-dep_synth/lig_dom"/>
</dbReference>
<dbReference type="Proteomes" id="UP000092716">
    <property type="component" value="Chromosome 4"/>
</dbReference>
<dbReference type="GO" id="GO:0005783">
    <property type="term" value="C:endoplasmic reticulum"/>
    <property type="evidence" value="ECO:0007669"/>
    <property type="project" value="TreeGrafter"/>
</dbReference>
<keyword evidence="4" id="KW-1185">Reference proteome</keyword>
<dbReference type="KEGG" id="pcot:PCOAH_00009370"/>
<dbReference type="VEuPathDB" id="PlasmoDB:PCOAH_00009370"/>
<accession>A0A1B1DV37</accession>
<evidence type="ECO:0000259" key="2">
    <source>
        <dbReference type="Pfam" id="PF00501"/>
    </source>
</evidence>
<dbReference type="PROSITE" id="PS00455">
    <property type="entry name" value="AMP_BINDING"/>
    <property type="match status" value="1"/>
</dbReference>
<dbReference type="GO" id="GO:0004467">
    <property type="term" value="F:long-chain fatty acid-CoA ligase activity"/>
    <property type="evidence" value="ECO:0007669"/>
    <property type="project" value="TreeGrafter"/>
</dbReference>
<dbReference type="PANTHER" id="PTHR43272:SF3">
    <property type="entry name" value="LONG CHAIN ACYL-COA SYNTHETASE 4"/>
    <property type="match status" value="1"/>
</dbReference>
<reference evidence="4" key="1">
    <citation type="submission" date="2016-06" db="EMBL/GenBank/DDBJ databases">
        <title>First high quality genome sequence of Plasmodium coatneyi using continuous long reads from single molecule, real-time sequencing.</title>
        <authorList>
            <person name="Chien J.-T."/>
            <person name="Pakala S.B."/>
            <person name="Geraldo J.A."/>
            <person name="Lapp S.A."/>
            <person name="Barnwell J.W."/>
            <person name="Kissinger J.C."/>
            <person name="Galinski M.R."/>
            <person name="Humphrey J.C."/>
        </authorList>
    </citation>
    <scope>NUCLEOTIDE SEQUENCE [LARGE SCALE GENOMIC DNA]</scope>
    <source>
        <strain evidence="4">Hackeri</strain>
    </source>
</reference>
<feature type="domain" description="AMP-dependent synthetase/ligase" evidence="2">
    <location>
        <begin position="81"/>
        <end position="538"/>
    </location>
</feature>
<evidence type="ECO:0000256" key="1">
    <source>
        <dbReference type="SAM" id="MobiDB-lite"/>
    </source>
</evidence>
<feature type="region of interest" description="Disordered" evidence="1">
    <location>
        <begin position="215"/>
        <end position="241"/>
    </location>
</feature>
<proteinExistence type="predicted"/>
<dbReference type="OrthoDB" id="10253869at2759"/>
<dbReference type="Gene3D" id="3.40.50.12780">
    <property type="entry name" value="N-terminal domain of ligase-like"/>
    <property type="match status" value="1"/>
</dbReference>
<dbReference type="InterPro" id="IPR020845">
    <property type="entry name" value="AMP-binding_CS"/>
</dbReference>
<dbReference type="GO" id="GO:0016020">
    <property type="term" value="C:membrane"/>
    <property type="evidence" value="ECO:0007669"/>
    <property type="project" value="TreeGrafter"/>
</dbReference>
<feature type="compositionally biased region" description="Basic and acidic residues" evidence="1">
    <location>
        <begin position="229"/>
        <end position="240"/>
    </location>
</feature>
<dbReference type="AlphaFoldDB" id="A0A1B1DV37"/>
<dbReference type="EMBL" id="CP016242">
    <property type="protein sequence ID" value="ANQ06656.1"/>
    <property type="molecule type" value="Genomic_DNA"/>
</dbReference>
<dbReference type="GeneID" id="30907660"/>
<dbReference type="InterPro" id="IPR042099">
    <property type="entry name" value="ANL_N_sf"/>
</dbReference>
<name>A0A1B1DV37_9APIC</name>